<organism evidence="2 3">
    <name type="scientific">Paraflavitalea soli</name>
    <dbReference type="NCBI Taxonomy" id="2315862"/>
    <lineage>
        <taxon>Bacteria</taxon>
        <taxon>Pseudomonadati</taxon>
        <taxon>Bacteroidota</taxon>
        <taxon>Chitinophagia</taxon>
        <taxon>Chitinophagales</taxon>
        <taxon>Chitinophagaceae</taxon>
        <taxon>Paraflavitalea</taxon>
    </lineage>
</organism>
<keyword evidence="2" id="KW-0255">Endonuclease</keyword>
<dbReference type="EMBL" id="CP032157">
    <property type="protein sequence ID" value="AXY75782.1"/>
    <property type="molecule type" value="Genomic_DNA"/>
</dbReference>
<proteinExistence type="predicted"/>
<dbReference type="EC" id="3.1.-.-" evidence="2"/>
<protein>
    <submittedName>
        <fullName evidence="2">Ligase-associated DNA damage response endonuclease PdeM</fullName>
        <ecNumber evidence="2">3.1.-.-</ecNumber>
    </submittedName>
</protein>
<dbReference type="PANTHER" id="PTHR39323">
    <property type="entry name" value="BLR1149 PROTEIN"/>
    <property type="match status" value="1"/>
</dbReference>
<sequence length="221" mass="25924">MQVPVSHKLLQHQFWLSPDRCVFWEEEKALIVSDLHFGKTGHFRKHGIPVPQTVYKNDLQRLVNQIQYFQPKQLIVVGDLFHSRENKELELFKRWRHDFPALPILLVRGNHDILHEQWYREAAIDVIEDSLCLNTHFHFIHDLLPDQMNNSRKQFYFSGHLHPGIRVNGLGKQSLSFPCFYFTNTFCVLPAFGEFTGLAMINPAAHENVFAIVNKQIIQLQ</sequence>
<dbReference type="RefSeq" id="WP_119051663.1">
    <property type="nucleotide sequence ID" value="NZ_CP032157.1"/>
</dbReference>
<dbReference type="Pfam" id="PF00149">
    <property type="entry name" value="Metallophos"/>
    <property type="match status" value="1"/>
</dbReference>
<evidence type="ECO:0000313" key="2">
    <source>
        <dbReference type="EMBL" id="AXY75782.1"/>
    </source>
</evidence>
<dbReference type="InterPro" id="IPR026336">
    <property type="entry name" value="PdeM-like"/>
</dbReference>
<dbReference type="PIRSF" id="PIRSF000887">
    <property type="entry name" value="Pesterase_MJ0037"/>
    <property type="match status" value="1"/>
</dbReference>
<dbReference type="InterPro" id="IPR004843">
    <property type="entry name" value="Calcineurin-like_PHP"/>
</dbReference>
<dbReference type="KEGG" id="pseg:D3H65_18125"/>
<keyword evidence="2" id="KW-0378">Hydrolase</keyword>
<dbReference type="AlphaFoldDB" id="A0A3B7MMU4"/>
<dbReference type="OrthoDB" id="9795838at2"/>
<dbReference type="PANTHER" id="PTHR39323:SF1">
    <property type="entry name" value="BLR1149 PROTEIN"/>
    <property type="match status" value="1"/>
</dbReference>
<dbReference type="Gene3D" id="3.60.21.10">
    <property type="match status" value="1"/>
</dbReference>
<dbReference type="InterPro" id="IPR024173">
    <property type="entry name" value="Pesterase_MJ0037-like"/>
</dbReference>
<dbReference type="GO" id="GO:0016874">
    <property type="term" value="F:ligase activity"/>
    <property type="evidence" value="ECO:0007669"/>
    <property type="project" value="UniProtKB-KW"/>
</dbReference>
<keyword evidence="2" id="KW-0436">Ligase</keyword>
<evidence type="ECO:0000259" key="1">
    <source>
        <dbReference type="Pfam" id="PF00149"/>
    </source>
</evidence>
<keyword evidence="3" id="KW-1185">Reference proteome</keyword>
<dbReference type="GO" id="GO:0004519">
    <property type="term" value="F:endonuclease activity"/>
    <property type="evidence" value="ECO:0007669"/>
    <property type="project" value="UniProtKB-KW"/>
</dbReference>
<dbReference type="Proteomes" id="UP000263900">
    <property type="component" value="Chromosome"/>
</dbReference>
<dbReference type="SUPFAM" id="SSF56300">
    <property type="entry name" value="Metallo-dependent phosphatases"/>
    <property type="match status" value="1"/>
</dbReference>
<reference evidence="2 3" key="1">
    <citation type="submission" date="2018-09" db="EMBL/GenBank/DDBJ databases">
        <title>Genome sequencing of strain 6GH32-13.</title>
        <authorList>
            <person name="Weon H.-Y."/>
            <person name="Heo J."/>
            <person name="Kwon S.-W."/>
        </authorList>
    </citation>
    <scope>NUCLEOTIDE SEQUENCE [LARGE SCALE GENOMIC DNA]</scope>
    <source>
        <strain evidence="2 3">5GH32-13</strain>
    </source>
</reference>
<dbReference type="InterPro" id="IPR029052">
    <property type="entry name" value="Metallo-depent_PP-like"/>
</dbReference>
<gene>
    <name evidence="2" type="primary">pdeM</name>
    <name evidence="2" type="ORF">D3H65_18125</name>
</gene>
<dbReference type="GO" id="GO:0016787">
    <property type="term" value="F:hydrolase activity"/>
    <property type="evidence" value="ECO:0007669"/>
    <property type="project" value="UniProtKB-KW"/>
</dbReference>
<evidence type="ECO:0000313" key="3">
    <source>
        <dbReference type="Proteomes" id="UP000263900"/>
    </source>
</evidence>
<dbReference type="NCBIfam" id="TIGR04123">
    <property type="entry name" value="P_estr_lig_assc"/>
    <property type="match status" value="1"/>
</dbReference>
<feature type="domain" description="Calcineurin-like phosphoesterase" evidence="1">
    <location>
        <begin position="30"/>
        <end position="121"/>
    </location>
</feature>
<keyword evidence="2" id="KW-0540">Nuclease</keyword>
<name>A0A3B7MMU4_9BACT</name>
<accession>A0A3B7MMU4</accession>